<dbReference type="PANTHER" id="PTHR10457:SF9">
    <property type="entry name" value="D-GLYCERO-ALPHA-D-MANNO-HEPTOSE 7-PHOSPHATE KINASE"/>
    <property type="match status" value="1"/>
</dbReference>
<protein>
    <recommendedName>
        <fullName evidence="4">GHMP kinase N-terminal domain-containing protein</fullName>
    </recommendedName>
</protein>
<dbReference type="Pfam" id="PF00288">
    <property type="entry name" value="GHMP_kinases_N"/>
    <property type="match status" value="1"/>
</dbReference>
<dbReference type="Gene3D" id="3.30.230.120">
    <property type="match status" value="1"/>
</dbReference>
<evidence type="ECO:0000256" key="3">
    <source>
        <dbReference type="SAM" id="Phobius"/>
    </source>
</evidence>
<reference evidence="5" key="1">
    <citation type="submission" date="2018-05" db="EMBL/GenBank/DDBJ databases">
        <authorList>
            <person name="Lanie J.A."/>
            <person name="Ng W.-L."/>
            <person name="Kazmierczak K.M."/>
            <person name="Andrzejewski T.M."/>
            <person name="Davidsen T.M."/>
            <person name="Wayne K.J."/>
            <person name="Tettelin H."/>
            <person name="Glass J.I."/>
            <person name="Rusch D."/>
            <person name="Podicherti R."/>
            <person name="Tsui H.-C.T."/>
            <person name="Winkler M.E."/>
        </authorList>
    </citation>
    <scope>NUCLEOTIDE SEQUENCE</scope>
</reference>
<dbReference type="InterPro" id="IPR036554">
    <property type="entry name" value="GHMP_kinase_C_sf"/>
</dbReference>
<evidence type="ECO:0000313" key="5">
    <source>
        <dbReference type="EMBL" id="SVB77022.1"/>
    </source>
</evidence>
<dbReference type="GO" id="GO:0005829">
    <property type="term" value="C:cytosol"/>
    <property type="evidence" value="ECO:0007669"/>
    <property type="project" value="TreeGrafter"/>
</dbReference>
<keyword evidence="1" id="KW-0547">Nucleotide-binding</keyword>
<dbReference type="InterPro" id="IPR006204">
    <property type="entry name" value="GHMP_kinase_N_dom"/>
</dbReference>
<evidence type="ECO:0000256" key="2">
    <source>
        <dbReference type="ARBA" id="ARBA00022840"/>
    </source>
</evidence>
<dbReference type="InterPro" id="IPR001174">
    <property type="entry name" value="HddA/FKP"/>
</dbReference>
<evidence type="ECO:0000259" key="4">
    <source>
        <dbReference type="Pfam" id="PF00288"/>
    </source>
</evidence>
<proteinExistence type="predicted"/>
<accession>A0A382GQ52</accession>
<dbReference type="SUPFAM" id="SSF54211">
    <property type="entry name" value="Ribosomal protein S5 domain 2-like"/>
    <property type="match status" value="1"/>
</dbReference>
<keyword evidence="3" id="KW-0472">Membrane</keyword>
<keyword evidence="3" id="KW-1133">Transmembrane helix</keyword>
<feature type="transmembrane region" description="Helical" evidence="3">
    <location>
        <begin position="17"/>
        <end position="36"/>
    </location>
</feature>
<dbReference type="PRINTS" id="PR00960">
    <property type="entry name" value="LMBPPROTEIN"/>
</dbReference>
<dbReference type="GO" id="GO:0005524">
    <property type="term" value="F:ATP binding"/>
    <property type="evidence" value="ECO:0007669"/>
    <property type="project" value="UniProtKB-KW"/>
</dbReference>
<feature type="domain" description="GHMP kinase N-terminal" evidence="4">
    <location>
        <begin position="151"/>
        <end position="232"/>
    </location>
</feature>
<dbReference type="GO" id="GO:0006012">
    <property type="term" value="P:galactose metabolic process"/>
    <property type="evidence" value="ECO:0007669"/>
    <property type="project" value="TreeGrafter"/>
</dbReference>
<dbReference type="AlphaFoldDB" id="A0A382GQ52"/>
<dbReference type="EMBL" id="UINC01056693">
    <property type="protein sequence ID" value="SVB77022.1"/>
    <property type="molecule type" value="Genomic_DNA"/>
</dbReference>
<keyword evidence="3" id="KW-0812">Transmembrane</keyword>
<dbReference type="InterPro" id="IPR020568">
    <property type="entry name" value="Ribosomal_Su5_D2-typ_SF"/>
</dbReference>
<dbReference type="PANTHER" id="PTHR10457">
    <property type="entry name" value="MEVALONATE KINASE/GALACTOKINASE"/>
    <property type="match status" value="1"/>
</dbReference>
<organism evidence="5">
    <name type="scientific">marine metagenome</name>
    <dbReference type="NCBI Taxonomy" id="408172"/>
    <lineage>
        <taxon>unclassified sequences</taxon>
        <taxon>metagenomes</taxon>
        <taxon>ecological metagenomes</taxon>
    </lineage>
</organism>
<sequence>MAPIEIAVPSFVGSPSAMGWVLLALGSVLPGQYIWFMNTGLLLERQEGGVARFERWSYSIDMSAEHSPQRIIHSVAPIRICDNGGWTDTWFAEYGTIFNIGVYPCAEVEIQIFEIGDVDDRIVIHAENYGERFAVAPVGGDWTHHPLLEAAVEYMEVPDDDAFELTIYCDAPAGCSTGTSAAVTVAVIGALDMLSPGRMTPYEVALTAQKIETEMLGQQCGIQDQLCSAFGGINYIEMFQYPHASVSQIQVSNSIWWELERRLVLIFLGKAHSSSAVHEKVIAELEGAGPDNPKLDALRRTAPASRDAVYAGDFVGLGQAMIDNTEAQARLHPDLVGTDAQMVIDLARAHGALGWKVNGAGGDGGSLTLLTGDLSWQKRELVRAIEAASPGFQSLPIYLSRHGLRLWEAA</sequence>
<dbReference type="GO" id="GO:0004335">
    <property type="term" value="F:galactokinase activity"/>
    <property type="evidence" value="ECO:0007669"/>
    <property type="project" value="TreeGrafter"/>
</dbReference>
<keyword evidence="2" id="KW-0067">ATP-binding</keyword>
<gene>
    <name evidence="5" type="ORF">METZ01_LOCUS229876</name>
</gene>
<evidence type="ECO:0000256" key="1">
    <source>
        <dbReference type="ARBA" id="ARBA00022741"/>
    </source>
</evidence>
<name>A0A382GQ52_9ZZZZ</name>
<dbReference type="SUPFAM" id="SSF55060">
    <property type="entry name" value="GHMP Kinase, C-terminal domain"/>
    <property type="match status" value="1"/>
</dbReference>